<dbReference type="NCBIfam" id="NF033516">
    <property type="entry name" value="transpos_IS3"/>
    <property type="match status" value="1"/>
</dbReference>
<dbReference type="SUPFAM" id="SSF53098">
    <property type="entry name" value="Ribonuclease H-like"/>
    <property type="match status" value="1"/>
</dbReference>
<dbReference type="Pfam" id="PF13276">
    <property type="entry name" value="HTH_21"/>
    <property type="match status" value="1"/>
</dbReference>
<dbReference type="PROSITE" id="PS50994">
    <property type="entry name" value="INTEGRASE"/>
    <property type="match status" value="1"/>
</dbReference>
<dbReference type="InterPro" id="IPR025948">
    <property type="entry name" value="HTH-like_dom"/>
</dbReference>
<sequence length="303" mass="34424">MLVGVISDHKTVHSVPYRTSCRALGVSEAWFYKWRRRPSEPTKRETRRAVLAERIRYFFDRSGRTYGSPRITLDLWEEGWQVSQNTVAEIMAELGLQGRRPPRRRRSLTRPGKQKTAPDLVRRKFDTIAPNVLWWGDMTEIDTGEGKIYLASVHDAFSRRTLGYAMGTRHDAALVSAALQMAIATRGGQVDGVIFHTDRGSEYTSEAFQQLCDRWGVVQSMGRVGSALDNAAAESFHSILKVEYIHRHTFATRTEARLKTATWIADFYNAKRRHSAAGGKPPVEFERIIQEARARTDQEGRAA</sequence>
<feature type="domain" description="Integrase catalytic" evidence="3">
    <location>
        <begin position="126"/>
        <end position="289"/>
    </location>
</feature>
<dbReference type="Gene3D" id="3.30.420.10">
    <property type="entry name" value="Ribonuclease H-like superfamily/Ribonuclease H"/>
    <property type="match status" value="1"/>
</dbReference>
<dbReference type="Pfam" id="PF00665">
    <property type="entry name" value="rve"/>
    <property type="match status" value="1"/>
</dbReference>
<dbReference type="OrthoDB" id="4330255at2"/>
<comment type="function">
    <text evidence="1">Involved in the transposition of the insertion sequence.</text>
</comment>
<dbReference type="EMBL" id="POUC01000840">
    <property type="protein sequence ID" value="PNG16200.1"/>
    <property type="molecule type" value="Genomic_DNA"/>
</dbReference>
<dbReference type="Proteomes" id="UP000235943">
    <property type="component" value="Unassembled WGS sequence"/>
</dbReference>
<reference evidence="4 5" key="1">
    <citation type="submission" date="2018-01" db="EMBL/GenBank/DDBJ databases">
        <title>Draft genome sequence of Streptomyces sp. 13K301.</title>
        <authorList>
            <person name="Sahin N."/>
            <person name="Saygin H."/>
            <person name="Ay H."/>
        </authorList>
    </citation>
    <scope>NUCLEOTIDE SEQUENCE [LARGE SCALE GENOMIC DNA]</scope>
    <source>
        <strain evidence="4 5">13K301</strain>
    </source>
</reference>
<dbReference type="GO" id="GO:0003676">
    <property type="term" value="F:nucleic acid binding"/>
    <property type="evidence" value="ECO:0007669"/>
    <property type="project" value="InterPro"/>
</dbReference>
<organism evidence="4 5">
    <name type="scientific">Streptomyces cahuitamycinicus</name>
    <dbReference type="NCBI Taxonomy" id="2070367"/>
    <lineage>
        <taxon>Bacteria</taxon>
        <taxon>Bacillati</taxon>
        <taxon>Actinomycetota</taxon>
        <taxon>Actinomycetes</taxon>
        <taxon>Kitasatosporales</taxon>
        <taxon>Streptomycetaceae</taxon>
        <taxon>Streptomyces</taxon>
    </lineage>
</organism>
<accession>A0A2N8TB42</accession>
<dbReference type="InterPro" id="IPR048020">
    <property type="entry name" value="Transpos_IS3"/>
</dbReference>
<protein>
    <submittedName>
        <fullName evidence="4">Transposase</fullName>
    </submittedName>
</protein>
<dbReference type="InterPro" id="IPR050900">
    <property type="entry name" value="Transposase_IS3/IS150/IS904"/>
</dbReference>
<dbReference type="PANTHER" id="PTHR46889:SF4">
    <property type="entry name" value="TRANSPOSASE INSO FOR INSERTION SEQUENCE ELEMENT IS911B-RELATED"/>
    <property type="match status" value="1"/>
</dbReference>
<name>A0A2N8TB42_9ACTN</name>
<evidence type="ECO:0000256" key="2">
    <source>
        <dbReference type="SAM" id="MobiDB-lite"/>
    </source>
</evidence>
<comment type="caution">
    <text evidence="4">The sequence shown here is derived from an EMBL/GenBank/DDBJ whole genome shotgun (WGS) entry which is preliminary data.</text>
</comment>
<evidence type="ECO:0000313" key="5">
    <source>
        <dbReference type="Proteomes" id="UP000235943"/>
    </source>
</evidence>
<dbReference type="PANTHER" id="PTHR46889">
    <property type="entry name" value="TRANSPOSASE INSF FOR INSERTION SEQUENCE IS3B-RELATED"/>
    <property type="match status" value="1"/>
</dbReference>
<proteinExistence type="predicted"/>
<evidence type="ECO:0000313" key="4">
    <source>
        <dbReference type="EMBL" id="PNG16200.1"/>
    </source>
</evidence>
<dbReference type="Pfam" id="PF13333">
    <property type="entry name" value="rve_2"/>
    <property type="match status" value="1"/>
</dbReference>
<gene>
    <name evidence="4" type="ORF">C1J00_43305</name>
</gene>
<evidence type="ECO:0000256" key="1">
    <source>
        <dbReference type="ARBA" id="ARBA00002286"/>
    </source>
</evidence>
<dbReference type="GO" id="GO:0015074">
    <property type="term" value="P:DNA integration"/>
    <property type="evidence" value="ECO:0007669"/>
    <property type="project" value="InterPro"/>
</dbReference>
<dbReference type="AlphaFoldDB" id="A0A2N8TB42"/>
<feature type="region of interest" description="Disordered" evidence="2">
    <location>
        <begin position="98"/>
        <end position="117"/>
    </location>
</feature>
<dbReference type="InterPro" id="IPR001584">
    <property type="entry name" value="Integrase_cat-core"/>
</dbReference>
<dbReference type="InterPro" id="IPR012337">
    <property type="entry name" value="RNaseH-like_sf"/>
</dbReference>
<dbReference type="InterPro" id="IPR036397">
    <property type="entry name" value="RNaseH_sf"/>
</dbReference>
<keyword evidence="5" id="KW-1185">Reference proteome</keyword>
<evidence type="ECO:0000259" key="3">
    <source>
        <dbReference type="PROSITE" id="PS50994"/>
    </source>
</evidence>